<organism evidence="2 3">
    <name type="scientific">Metallosphaera hakonensis JCM 8857 = DSM 7519</name>
    <dbReference type="NCBI Taxonomy" id="1293036"/>
    <lineage>
        <taxon>Archaea</taxon>
        <taxon>Thermoproteota</taxon>
        <taxon>Thermoprotei</taxon>
        <taxon>Sulfolobales</taxon>
        <taxon>Sulfolobaceae</taxon>
        <taxon>Metallosphaera</taxon>
    </lineage>
</organism>
<keyword evidence="2" id="KW-0418">Kinase</keyword>
<proteinExistence type="predicted"/>
<keyword evidence="2" id="KW-0808">Transferase</keyword>
<dbReference type="Proteomes" id="UP000247586">
    <property type="component" value="Chromosome"/>
</dbReference>
<keyword evidence="3" id="KW-1185">Reference proteome</keyword>
<dbReference type="InterPro" id="IPR043129">
    <property type="entry name" value="ATPase_NBD"/>
</dbReference>
<dbReference type="PANTHER" id="PTHR43190:SF3">
    <property type="entry name" value="N-ACETYL-D-GLUCOSAMINE KINASE"/>
    <property type="match status" value="1"/>
</dbReference>
<feature type="domain" description="ATPase BadF/BadG/BcrA/BcrD type" evidence="1">
    <location>
        <begin position="4"/>
        <end position="283"/>
    </location>
</feature>
<evidence type="ECO:0000259" key="1">
    <source>
        <dbReference type="Pfam" id="PF01869"/>
    </source>
</evidence>
<dbReference type="AlphaFoldDB" id="A0A2U9IW42"/>
<dbReference type="InterPro" id="IPR002731">
    <property type="entry name" value="ATPase_BadF"/>
</dbReference>
<sequence>MIVVGVDGGGTKTRATAVECVNGKGKVLGTYETEGSNFHNVGIRRASQRIREAVTRSANDQFPDLVVLGLAGLDSKYDYQVLWENLNDVGKEVIMDNDSFFLLYSETGGGKGVITISGTGSIVLGMDGERKVRAEGAGWFLSDTGSAYWVGREALRYLSKTLQGMEKETPLVKMIMKTLKLKDIDDLIYWVYHRGHRIERVASIAKIVDRASRKGDDMAKTILLRGSKELGEISAHVARQINVRQVYVVGGMFNSRVYMKGFRETLTRWKMEPIKTNKDPSIGSLMFGLNKVECKLD</sequence>
<reference evidence="2" key="1">
    <citation type="submission" date="2018-05" db="EMBL/GenBank/DDBJ databases">
        <title>Complete Genome Sequences of Extremely Thermoacidophilic, Metal-Mobilizing Type-Strain Members of the Archaeal Family Sulfolobaceae: Acidianus brierleyi DSM-1651T, Acidianus sulfidivorans DSM-18786T, Metallosphaera hakonensis DSM-7519T, and Metallosphaera prunae DSM-10039T.</title>
        <authorList>
            <person name="Counts J.A."/>
            <person name="Kelly R.M."/>
        </authorList>
    </citation>
    <scope>NUCLEOTIDE SEQUENCE [LARGE SCALE GENOMIC DNA]</scope>
    <source>
        <strain evidence="2">HO1-1</strain>
    </source>
</reference>
<evidence type="ECO:0000313" key="3">
    <source>
        <dbReference type="Proteomes" id="UP000247586"/>
    </source>
</evidence>
<dbReference type="GO" id="GO:0016301">
    <property type="term" value="F:kinase activity"/>
    <property type="evidence" value="ECO:0007669"/>
    <property type="project" value="UniProtKB-KW"/>
</dbReference>
<dbReference type="Gene3D" id="3.30.420.40">
    <property type="match status" value="2"/>
</dbReference>
<dbReference type="PANTHER" id="PTHR43190">
    <property type="entry name" value="N-ACETYL-D-GLUCOSAMINE KINASE"/>
    <property type="match status" value="1"/>
</dbReference>
<dbReference type="SUPFAM" id="SSF53067">
    <property type="entry name" value="Actin-like ATPase domain"/>
    <property type="match status" value="2"/>
</dbReference>
<dbReference type="Pfam" id="PF01869">
    <property type="entry name" value="BcrAD_BadFG"/>
    <property type="match status" value="1"/>
</dbReference>
<protein>
    <submittedName>
        <fullName evidence="2">Hexokinase</fullName>
    </submittedName>
</protein>
<gene>
    <name evidence="2" type="ORF">DFR87_11635</name>
</gene>
<dbReference type="KEGG" id="mhk:DFR87_11635"/>
<accession>A0A2U9IW42</accession>
<dbReference type="RefSeq" id="WP_054836916.1">
    <property type="nucleotide sequence ID" value="NZ_BBBA01000014.1"/>
</dbReference>
<dbReference type="InterPro" id="IPR052519">
    <property type="entry name" value="Euk-type_GlcNAc_Kinase"/>
</dbReference>
<dbReference type="OrthoDB" id="39947at2157"/>
<dbReference type="STRING" id="1293036.GCA_001315825_02035"/>
<dbReference type="EMBL" id="CP029287">
    <property type="protein sequence ID" value="AWS00226.1"/>
    <property type="molecule type" value="Genomic_DNA"/>
</dbReference>
<dbReference type="GeneID" id="36836003"/>
<name>A0A2U9IW42_9CREN</name>
<evidence type="ECO:0000313" key="2">
    <source>
        <dbReference type="EMBL" id="AWS00226.1"/>
    </source>
</evidence>